<evidence type="ECO:0000256" key="3">
    <source>
        <dbReference type="ARBA" id="ARBA00012243"/>
    </source>
</evidence>
<dbReference type="InterPro" id="IPR003817">
    <property type="entry name" value="PS_Dcarbxylase"/>
</dbReference>
<keyword evidence="7" id="KW-0865">Zymogen</keyword>
<keyword evidence="14" id="KW-1185">Reference proteome</keyword>
<evidence type="ECO:0000256" key="11">
    <source>
        <dbReference type="ARBA" id="ARBA00023317"/>
    </source>
</evidence>
<evidence type="ECO:0000256" key="9">
    <source>
        <dbReference type="ARBA" id="ARBA00023239"/>
    </source>
</evidence>
<keyword evidence="4" id="KW-0444">Lipid biosynthesis</keyword>
<comment type="pathway">
    <text evidence="2">Lipid metabolism.</text>
</comment>
<comment type="pathway">
    <text evidence="12">Phospholipid metabolism; phosphatidylethanolamine biosynthesis.</text>
</comment>
<evidence type="ECO:0000256" key="2">
    <source>
        <dbReference type="ARBA" id="ARBA00005189"/>
    </source>
</evidence>
<evidence type="ECO:0000256" key="6">
    <source>
        <dbReference type="ARBA" id="ARBA00023098"/>
    </source>
</evidence>
<dbReference type="EC" id="4.1.1.65" evidence="3"/>
<evidence type="ECO:0000256" key="4">
    <source>
        <dbReference type="ARBA" id="ARBA00022516"/>
    </source>
</evidence>
<dbReference type="PANTHER" id="PTHR10067:SF6">
    <property type="entry name" value="PHOSPHATIDYLSERINE DECARBOXYLASE PROENZYME, MITOCHONDRIAL"/>
    <property type="match status" value="1"/>
</dbReference>
<dbReference type="EMBL" id="BAABBF010000001">
    <property type="protein sequence ID" value="GAA3697366.1"/>
    <property type="molecule type" value="Genomic_DNA"/>
</dbReference>
<keyword evidence="8" id="KW-0594">Phospholipid biosynthesis</keyword>
<keyword evidence="10" id="KW-1208">Phospholipid metabolism</keyword>
<organism evidence="13 14">
    <name type="scientific">Sphingomonas cynarae</name>
    <dbReference type="NCBI Taxonomy" id="930197"/>
    <lineage>
        <taxon>Bacteria</taxon>
        <taxon>Pseudomonadati</taxon>
        <taxon>Pseudomonadota</taxon>
        <taxon>Alphaproteobacteria</taxon>
        <taxon>Sphingomonadales</taxon>
        <taxon>Sphingomonadaceae</taxon>
        <taxon>Sphingomonas</taxon>
    </lineage>
</organism>
<keyword evidence="11" id="KW-0670">Pyruvate</keyword>
<keyword evidence="9" id="KW-0456">Lyase</keyword>
<proteinExistence type="predicted"/>
<dbReference type="NCBIfam" id="TIGR00163">
    <property type="entry name" value="PS_decarb"/>
    <property type="match status" value="1"/>
</dbReference>
<keyword evidence="6" id="KW-0443">Lipid metabolism</keyword>
<evidence type="ECO:0000256" key="1">
    <source>
        <dbReference type="ARBA" id="ARBA00001928"/>
    </source>
</evidence>
<dbReference type="Pfam" id="PF02666">
    <property type="entry name" value="PS_Dcarbxylase"/>
    <property type="match status" value="1"/>
</dbReference>
<accession>A0ABP7CWG0</accession>
<protein>
    <recommendedName>
        <fullName evidence="3">phosphatidylserine decarboxylase</fullName>
        <ecNumber evidence="3">4.1.1.65</ecNumber>
    </recommendedName>
</protein>
<evidence type="ECO:0000256" key="7">
    <source>
        <dbReference type="ARBA" id="ARBA00023145"/>
    </source>
</evidence>
<sequence length="290" mass="31654">MTRPGGVRAALMRILLQEDLNFLLTNRLPRRFATRIVGRVARVEHPLVARPALALWRFFSNVDLSDAAEPAFRSLRDGFTRALRPGARTFDPDPAAIASPCDAIIGAHGPVRAGVAYQIKGFPYRLDELLPDPALAARFADGRFVTLRLTAGMYHRFHAPADLTVEAVTYLSGDCWNVNPIALARVERLFCRNERAVIEARLADGTPILLVAVAAILVAGIRLTFLDTPALLRDHGPGRVACRVPLARGAEMGWFEHGSTILMFLPGGLSLHPDLAEGRDIRAGERLGSS</sequence>
<evidence type="ECO:0000256" key="8">
    <source>
        <dbReference type="ARBA" id="ARBA00023209"/>
    </source>
</evidence>
<evidence type="ECO:0000256" key="10">
    <source>
        <dbReference type="ARBA" id="ARBA00023264"/>
    </source>
</evidence>
<evidence type="ECO:0000256" key="12">
    <source>
        <dbReference type="ARBA" id="ARBA00024326"/>
    </source>
</evidence>
<name>A0ABP7CWG0_9SPHN</name>
<comment type="cofactor">
    <cofactor evidence="1">
        <name>pyruvate</name>
        <dbReference type="ChEBI" id="CHEBI:15361"/>
    </cofactor>
</comment>
<dbReference type="Proteomes" id="UP001500523">
    <property type="component" value="Unassembled WGS sequence"/>
</dbReference>
<dbReference type="RefSeq" id="WP_344691769.1">
    <property type="nucleotide sequence ID" value="NZ_BAABBF010000001.1"/>
</dbReference>
<gene>
    <name evidence="13" type="primary">asd</name>
    <name evidence="13" type="ORF">GCM10022268_04850</name>
</gene>
<dbReference type="PANTHER" id="PTHR10067">
    <property type="entry name" value="PHOSPHATIDYLSERINE DECARBOXYLASE"/>
    <property type="match status" value="1"/>
</dbReference>
<evidence type="ECO:0000256" key="5">
    <source>
        <dbReference type="ARBA" id="ARBA00022793"/>
    </source>
</evidence>
<dbReference type="InterPro" id="IPR033177">
    <property type="entry name" value="PSD-B"/>
</dbReference>
<keyword evidence="5" id="KW-0210">Decarboxylase</keyword>
<evidence type="ECO:0000313" key="14">
    <source>
        <dbReference type="Proteomes" id="UP001500523"/>
    </source>
</evidence>
<reference evidence="14" key="1">
    <citation type="journal article" date="2019" name="Int. J. Syst. Evol. Microbiol.">
        <title>The Global Catalogue of Microorganisms (GCM) 10K type strain sequencing project: providing services to taxonomists for standard genome sequencing and annotation.</title>
        <authorList>
            <consortium name="The Broad Institute Genomics Platform"/>
            <consortium name="The Broad Institute Genome Sequencing Center for Infectious Disease"/>
            <person name="Wu L."/>
            <person name="Ma J."/>
        </authorList>
    </citation>
    <scope>NUCLEOTIDE SEQUENCE [LARGE SCALE GENOMIC DNA]</scope>
    <source>
        <strain evidence="14">JCM 17498</strain>
    </source>
</reference>
<comment type="caution">
    <text evidence="13">The sequence shown here is derived from an EMBL/GenBank/DDBJ whole genome shotgun (WGS) entry which is preliminary data.</text>
</comment>
<evidence type="ECO:0000313" key="13">
    <source>
        <dbReference type="EMBL" id="GAA3697366.1"/>
    </source>
</evidence>